<dbReference type="Proteomes" id="UP001167160">
    <property type="component" value="Unassembled WGS sequence"/>
</dbReference>
<proteinExistence type="inferred from homology"/>
<dbReference type="Gene3D" id="2.30.31.20">
    <property type="entry name" value="Sporulation-specific cell division protein SsgB"/>
    <property type="match status" value="1"/>
</dbReference>
<dbReference type="InterPro" id="IPR038658">
    <property type="entry name" value="SsgB_sf"/>
</dbReference>
<organism evidence="8 9">
    <name type="scientific">Streptomyces meridianus</name>
    <dbReference type="NCBI Taxonomy" id="2938945"/>
    <lineage>
        <taxon>Bacteria</taxon>
        <taxon>Bacillati</taxon>
        <taxon>Actinomycetota</taxon>
        <taxon>Actinomycetes</taxon>
        <taxon>Kitasatosporales</taxon>
        <taxon>Streptomycetaceae</taxon>
        <taxon>Streptomyces</taxon>
    </lineage>
</organism>
<evidence type="ECO:0000313" key="9">
    <source>
        <dbReference type="Proteomes" id="UP001167160"/>
    </source>
</evidence>
<gene>
    <name evidence="8" type="ORF">M1E25_00300</name>
</gene>
<evidence type="ECO:0000256" key="3">
    <source>
        <dbReference type="ARBA" id="ARBA00022618"/>
    </source>
</evidence>
<reference evidence="8" key="1">
    <citation type="journal article" date="2023" name="Int. J. Syst. Evol. Microbiol.">
        <title>Streptomyces meridianus sp. nov. isolated from brackish water of the Tagus estuary in Alcochete, Portugal.</title>
        <authorList>
            <person name="Santos J.D.N."/>
            <person name="Klimek D."/>
            <person name="Calusinska M."/>
            <person name="Lobo Da Cunha A."/>
            <person name="Catita J."/>
            <person name="Goncalves H."/>
            <person name="Gonzalez I."/>
            <person name="Reyes F."/>
            <person name="Lage O.M."/>
        </authorList>
    </citation>
    <scope>NUCLEOTIDE SEQUENCE</scope>
    <source>
        <strain evidence="8">MTZ3.1</strain>
    </source>
</reference>
<feature type="region of interest" description="Disordered" evidence="7">
    <location>
        <begin position="135"/>
        <end position="156"/>
    </location>
</feature>
<dbReference type="EMBL" id="JAMQGM010000001">
    <property type="protein sequence ID" value="MCM2575809.1"/>
    <property type="molecule type" value="Genomic_DNA"/>
</dbReference>
<comment type="subcellular location">
    <subcellularLocation>
        <location evidence="1">Cell septum</location>
    </subcellularLocation>
</comment>
<evidence type="ECO:0000256" key="4">
    <source>
        <dbReference type="ARBA" id="ARBA00022969"/>
    </source>
</evidence>
<evidence type="ECO:0000256" key="1">
    <source>
        <dbReference type="ARBA" id="ARBA00004431"/>
    </source>
</evidence>
<keyword evidence="9" id="KW-1185">Reference proteome</keyword>
<evidence type="ECO:0000256" key="2">
    <source>
        <dbReference type="ARBA" id="ARBA00009323"/>
    </source>
</evidence>
<dbReference type="RefSeq" id="WP_251407511.1">
    <property type="nucleotide sequence ID" value="NZ_JAMQGM010000001.1"/>
</dbReference>
<name>A0ABT0X1Y2_9ACTN</name>
<dbReference type="InterPro" id="IPR006776">
    <property type="entry name" value="SsgB"/>
</dbReference>
<comment type="similarity">
    <text evidence="2">Belongs to the SsgA family.</text>
</comment>
<protein>
    <submittedName>
        <fullName evidence="8">SsgA family sporulation/cell division regulator</fullName>
    </submittedName>
</protein>
<keyword evidence="5" id="KW-0717">Septation</keyword>
<dbReference type="Pfam" id="PF04686">
    <property type="entry name" value="SsgA"/>
    <property type="match status" value="1"/>
</dbReference>
<evidence type="ECO:0000256" key="7">
    <source>
        <dbReference type="SAM" id="MobiDB-lite"/>
    </source>
</evidence>
<evidence type="ECO:0000256" key="6">
    <source>
        <dbReference type="ARBA" id="ARBA00023306"/>
    </source>
</evidence>
<comment type="caution">
    <text evidence="8">The sequence shown here is derived from an EMBL/GenBank/DDBJ whole genome shotgun (WGS) entry which is preliminary data.</text>
</comment>
<accession>A0ABT0X1Y2</accession>
<evidence type="ECO:0000256" key="5">
    <source>
        <dbReference type="ARBA" id="ARBA00023210"/>
    </source>
</evidence>
<keyword evidence="3" id="KW-0132">Cell division</keyword>
<evidence type="ECO:0000313" key="8">
    <source>
        <dbReference type="EMBL" id="MCM2575809.1"/>
    </source>
</evidence>
<keyword evidence="4" id="KW-0749">Sporulation</keyword>
<keyword evidence="6" id="KW-0131">Cell cycle</keyword>
<sequence length="156" mass="17104">MHTAVERELEIDLVLSPEDSIPVPARFSYRSDDPYAVDITFHVGSQAPVRWTFSRELLMEGVFRPSGHGDVRIWPAQADARSILCIALTSPDGNALLEAPTAGVTDWLDRTLQVVPRGSEWDELGLDEALDGLLAPAAREDARPLETDPSDENPDG</sequence>